<dbReference type="Proteomes" id="UP000248917">
    <property type="component" value="Unassembled WGS sequence"/>
</dbReference>
<accession>A0A326RIM4</accession>
<dbReference type="PROSITE" id="PS51257">
    <property type="entry name" value="PROKAR_LIPOPROTEIN"/>
    <property type="match status" value="1"/>
</dbReference>
<protein>
    <submittedName>
        <fullName evidence="1">6-bladed beta-propeller protein</fullName>
    </submittedName>
</protein>
<sequence>MKYNFINKSPQFSLLFVALIFCSCNLEKKEDSLSIDSWEIPTSESTEKKISNLIQDNYFLVPLQTNDSSLIVKIEKVVLDQDFLFILDPLSPQPVKVFDSKGKHLRNIGRKGGGPGELNNPIDMFIDEKYVFIYDNPEKLVRFDRLGNFVDSQKTGVAGFRIEKNKDKGYVFITGGTESNLVTTDANFGSFKNFFPYQNRTVDQLILSPLSKLQDGTVIYRRYLNDTVFSISDQGKPVSHLFIDHGDKAFKSDPSINTDQLEERMVEYSINQLFLENTDHQVLYFLRSMNPYFFVRNKKSEKTYLINFMNLDNDLTFTNPLAFTFCTSDWFVASIDPSQLPTDRIKFDQKAKVALENVSAEDNPVLMFCKFKL</sequence>
<comment type="caution">
    <text evidence="1">The sequence shown here is derived from an EMBL/GenBank/DDBJ whole genome shotgun (WGS) entry which is preliminary data.</text>
</comment>
<dbReference type="AlphaFoldDB" id="A0A326RIM4"/>
<dbReference type="Gene3D" id="2.120.10.30">
    <property type="entry name" value="TolB, C-terminal domain"/>
    <property type="match status" value="1"/>
</dbReference>
<dbReference type="Pfam" id="PF17170">
    <property type="entry name" value="DUF5128"/>
    <property type="match status" value="1"/>
</dbReference>
<dbReference type="InterPro" id="IPR011042">
    <property type="entry name" value="6-blade_b-propeller_TolB-like"/>
</dbReference>
<organism evidence="1 2">
    <name type="scientific">Algoriphagus aquaeductus</name>
    <dbReference type="NCBI Taxonomy" id="475299"/>
    <lineage>
        <taxon>Bacteria</taxon>
        <taxon>Pseudomonadati</taxon>
        <taxon>Bacteroidota</taxon>
        <taxon>Cytophagia</taxon>
        <taxon>Cytophagales</taxon>
        <taxon>Cyclobacteriaceae</taxon>
        <taxon>Algoriphagus</taxon>
    </lineage>
</organism>
<proteinExistence type="predicted"/>
<keyword evidence="2" id="KW-1185">Reference proteome</keyword>
<name>A0A326RIM4_9BACT</name>
<reference evidence="1 2" key="1">
    <citation type="submission" date="2018-06" db="EMBL/GenBank/DDBJ databases">
        <title>Genomic Encyclopedia of Archaeal and Bacterial Type Strains, Phase II (KMG-II): from individual species to whole genera.</title>
        <authorList>
            <person name="Goeker M."/>
        </authorList>
    </citation>
    <scope>NUCLEOTIDE SEQUENCE [LARGE SCALE GENOMIC DNA]</scope>
    <source>
        <strain evidence="1 2">T4</strain>
    </source>
</reference>
<gene>
    <name evidence="1" type="ORF">CLV31_1254</name>
</gene>
<evidence type="ECO:0000313" key="1">
    <source>
        <dbReference type="EMBL" id="PZV76375.1"/>
    </source>
</evidence>
<dbReference type="EMBL" id="QKTX01000025">
    <property type="protein sequence ID" value="PZV76375.1"/>
    <property type="molecule type" value="Genomic_DNA"/>
</dbReference>
<evidence type="ECO:0000313" key="2">
    <source>
        <dbReference type="Proteomes" id="UP000248917"/>
    </source>
</evidence>